<evidence type="ECO:0000256" key="1">
    <source>
        <dbReference type="ARBA" id="ARBA00022490"/>
    </source>
</evidence>
<keyword evidence="2 3" id="KW-0501">Molybdenum cofactor biosynthesis</keyword>
<comment type="caution">
    <text evidence="3">Lacks conserved residue(s) required for the propagation of feature annotation.</text>
</comment>
<comment type="caution">
    <text evidence="4">The sequence shown here is derived from an EMBL/GenBank/DDBJ whole genome shotgun (WGS) entry which is preliminary data.</text>
</comment>
<dbReference type="EMBL" id="JAUJEA010000013">
    <property type="protein sequence ID" value="MDN5204742.1"/>
    <property type="molecule type" value="Genomic_DNA"/>
</dbReference>
<evidence type="ECO:0000256" key="2">
    <source>
        <dbReference type="ARBA" id="ARBA00023150"/>
    </source>
</evidence>
<evidence type="ECO:0000256" key="3">
    <source>
        <dbReference type="HAMAP-Rule" id="MF_00187"/>
    </source>
</evidence>
<comment type="function">
    <text evidence="3">Required for formate dehydrogenase (FDH) activity. Acts as a sulfur carrier protein that transfers sulfur from IscS to the molybdenum cofactor prior to its insertion into FDH.</text>
</comment>
<dbReference type="Gene3D" id="3.10.20.10">
    <property type="match status" value="1"/>
</dbReference>
<dbReference type="Proteomes" id="UP001172082">
    <property type="component" value="Unassembled WGS sequence"/>
</dbReference>
<keyword evidence="1 3" id="KW-0963">Cytoplasm</keyword>
<dbReference type="InterPro" id="IPR003786">
    <property type="entry name" value="FdhD"/>
</dbReference>
<dbReference type="PIRSF" id="PIRSF015626">
    <property type="entry name" value="FdhD"/>
    <property type="match status" value="1"/>
</dbReference>
<comment type="subcellular location">
    <subcellularLocation>
        <location evidence="3">Cytoplasm</location>
    </subcellularLocation>
</comment>
<dbReference type="Gene3D" id="3.40.140.10">
    <property type="entry name" value="Cytidine Deaminase, domain 2"/>
    <property type="match status" value="1"/>
</dbReference>
<name>A0ABT8KVD6_9BACT</name>
<proteinExistence type="inferred from homology"/>
<dbReference type="SUPFAM" id="SSF53927">
    <property type="entry name" value="Cytidine deaminase-like"/>
    <property type="match status" value="1"/>
</dbReference>
<evidence type="ECO:0000313" key="5">
    <source>
        <dbReference type="Proteomes" id="UP001172082"/>
    </source>
</evidence>
<dbReference type="NCBIfam" id="TIGR00129">
    <property type="entry name" value="fdhD_narQ"/>
    <property type="match status" value="1"/>
</dbReference>
<reference evidence="4" key="1">
    <citation type="submission" date="2023-06" db="EMBL/GenBank/DDBJ databases">
        <title>Genomic of Parafulvivirga corallium.</title>
        <authorList>
            <person name="Wang G."/>
        </authorList>
    </citation>
    <scope>NUCLEOTIDE SEQUENCE</scope>
    <source>
        <strain evidence="4">BMA10</strain>
    </source>
</reference>
<keyword evidence="5" id="KW-1185">Reference proteome</keyword>
<evidence type="ECO:0000313" key="4">
    <source>
        <dbReference type="EMBL" id="MDN5204742.1"/>
    </source>
</evidence>
<dbReference type="NCBIfam" id="NF001943">
    <property type="entry name" value="PRK00724.1-2"/>
    <property type="match status" value="1"/>
</dbReference>
<accession>A0ABT8KVD6</accession>
<dbReference type="PANTHER" id="PTHR30592">
    <property type="entry name" value="FORMATE DEHYDROGENASE"/>
    <property type="match status" value="1"/>
</dbReference>
<gene>
    <name evidence="3 4" type="primary">fdhD</name>
    <name evidence="4" type="ORF">QQ008_25350</name>
</gene>
<organism evidence="4 5">
    <name type="scientific">Splendidivirga corallicola</name>
    <dbReference type="NCBI Taxonomy" id="3051826"/>
    <lineage>
        <taxon>Bacteria</taxon>
        <taxon>Pseudomonadati</taxon>
        <taxon>Bacteroidota</taxon>
        <taxon>Cytophagia</taxon>
        <taxon>Cytophagales</taxon>
        <taxon>Splendidivirgaceae</taxon>
        <taxon>Splendidivirga</taxon>
    </lineage>
</organism>
<protein>
    <recommendedName>
        <fullName evidence="3">Sulfur carrier protein FdhD</fullName>
    </recommendedName>
</protein>
<dbReference type="PANTHER" id="PTHR30592:SF1">
    <property type="entry name" value="SULFUR CARRIER PROTEIN FDHD"/>
    <property type="match status" value="1"/>
</dbReference>
<feature type="active site" description="Cysteine persulfide intermediate" evidence="3">
    <location>
        <position position="123"/>
    </location>
</feature>
<comment type="similarity">
    <text evidence="3">Belongs to the FdhD family.</text>
</comment>
<dbReference type="InterPro" id="IPR016193">
    <property type="entry name" value="Cytidine_deaminase-like"/>
</dbReference>
<dbReference type="HAMAP" id="MF_00187">
    <property type="entry name" value="FdhD"/>
    <property type="match status" value="1"/>
</dbReference>
<dbReference type="RefSeq" id="WP_346754765.1">
    <property type="nucleotide sequence ID" value="NZ_JAUJEA010000013.1"/>
</dbReference>
<sequence length="281" mass="30888">MSISSSVVNAKLLKVKGLEKGDHDDLLVVEEPLEIQIIYLKDSEWVRKSISVTMRTPGNDFELALGFLFTESIITNFDQVKNIAYCTNVKPEEEGNVVKVEMKEGVEIDIKKLERYFYTSSSCGVCGKSTIDAVMTNACQPVIPNKPVVDPKLIIELSDRLKKAQTVFKYTGGLHASGLFSSDGELMLMREDIGRHNALDKLIGASLHQGLVPLEDTILLVSGRVGFELVQKSIRAGIPMLVAVGAPSSLAVQLAKEAGMTLIGFLRGDHYNVYCGRERLK</sequence>
<dbReference type="Pfam" id="PF02634">
    <property type="entry name" value="FdhD-NarQ"/>
    <property type="match status" value="1"/>
</dbReference>